<evidence type="ECO:0000313" key="2">
    <source>
        <dbReference type="Proteomes" id="UP000006591"/>
    </source>
</evidence>
<dbReference type="EnsemblPlants" id="ONIVA03G30760.1">
    <property type="protein sequence ID" value="ONIVA03G30760.1"/>
    <property type="gene ID" value="ONIVA03G30760"/>
</dbReference>
<dbReference type="AlphaFoldDB" id="A0A0E0GRT0"/>
<dbReference type="OMA" id="ELMSIPC"/>
<proteinExistence type="predicted"/>
<dbReference type="Proteomes" id="UP000006591">
    <property type="component" value="Chromosome 3"/>
</dbReference>
<dbReference type="Gramene" id="ONIVA03G30760.1">
    <property type="protein sequence ID" value="ONIVA03G30760.1"/>
    <property type="gene ID" value="ONIVA03G30760"/>
</dbReference>
<accession>A0A0E0GRT0</accession>
<reference evidence="1" key="1">
    <citation type="submission" date="2015-04" db="UniProtKB">
        <authorList>
            <consortium name="EnsemblPlants"/>
        </authorList>
    </citation>
    <scope>IDENTIFICATION</scope>
    <source>
        <strain evidence="1">SL10</strain>
    </source>
</reference>
<evidence type="ECO:0000313" key="1">
    <source>
        <dbReference type="EnsemblPlants" id="ONIVA03G30760.1"/>
    </source>
</evidence>
<dbReference type="HOGENOM" id="CLU_120192_2_0_1"/>
<sequence length="79" mass="9304">MEEEDITMAVDGGGQWRLRRYFGPRYRTPNNTLTRKEVFTCAKSNNRRLFHVGDIDKTSKWLLLHNVELMSIPCCYILP</sequence>
<protein>
    <submittedName>
        <fullName evidence="1">Uncharacterized protein</fullName>
    </submittedName>
</protein>
<keyword evidence="2" id="KW-1185">Reference proteome</keyword>
<organism evidence="1">
    <name type="scientific">Oryza nivara</name>
    <name type="common">Indian wild rice</name>
    <name type="synonym">Oryza sativa f. spontanea</name>
    <dbReference type="NCBI Taxonomy" id="4536"/>
    <lineage>
        <taxon>Eukaryota</taxon>
        <taxon>Viridiplantae</taxon>
        <taxon>Streptophyta</taxon>
        <taxon>Embryophyta</taxon>
        <taxon>Tracheophyta</taxon>
        <taxon>Spermatophyta</taxon>
        <taxon>Magnoliopsida</taxon>
        <taxon>Liliopsida</taxon>
        <taxon>Poales</taxon>
        <taxon>Poaceae</taxon>
        <taxon>BOP clade</taxon>
        <taxon>Oryzoideae</taxon>
        <taxon>Oryzeae</taxon>
        <taxon>Oryzinae</taxon>
        <taxon>Oryza</taxon>
    </lineage>
</organism>
<name>A0A0E0GRT0_ORYNI</name>
<reference evidence="1" key="2">
    <citation type="submission" date="2018-04" db="EMBL/GenBank/DDBJ databases">
        <title>OnivRS2 (Oryza nivara Reference Sequence Version 2).</title>
        <authorList>
            <person name="Zhang J."/>
            <person name="Kudrna D."/>
            <person name="Lee S."/>
            <person name="Talag J."/>
            <person name="Rajasekar S."/>
            <person name="Welchert J."/>
            <person name="Hsing Y.-I."/>
            <person name="Wing R.A."/>
        </authorList>
    </citation>
    <scope>NUCLEOTIDE SEQUENCE [LARGE SCALE GENOMIC DNA]</scope>
    <source>
        <strain evidence="1">SL10</strain>
    </source>
</reference>